<comment type="caution">
    <text evidence="1">The sequence shown here is derived from an EMBL/GenBank/DDBJ whole genome shotgun (WGS) entry which is preliminary data.</text>
</comment>
<sequence length="91" mass="9828">MNTPSLYFRMHPHSGELKSCQDILINKAGAVAHLRRRGRGPPPDEMGIVVQGALAAPAAPLRVTFFDESAVDSHRHGRLVANYDARGPGEA</sequence>
<dbReference type="Proteomes" id="UP000299102">
    <property type="component" value="Unassembled WGS sequence"/>
</dbReference>
<accession>A0A4C1ZXQ3</accession>
<keyword evidence="2" id="KW-1185">Reference proteome</keyword>
<name>A0A4C1ZXQ3_EUMVA</name>
<evidence type="ECO:0000313" key="2">
    <source>
        <dbReference type="Proteomes" id="UP000299102"/>
    </source>
</evidence>
<reference evidence="1 2" key="1">
    <citation type="journal article" date="2019" name="Commun. Biol.">
        <title>The bagworm genome reveals a unique fibroin gene that provides high tensile strength.</title>
        <authorList>
            <person name="Kono N."/>
            <person name="Nakamura H."/>
            <person name="Ohtoshi R."/>
            <person name="Tomita M."/>
            <person name="Numata K."/>
            <person name="Arakawa K."/>
        </authorList>
    </citation>
    <scope>NUCLEOTIDE SEQUENCE [LARGE SCALE GENOMIC DNA]</scope>
</reference>
<dbReference type="AlphaFoldDB" id="A0A4C1ZXQ3"/>
<evidence type="ECO:0000313" key="1">
    <source>
        <dbReference type="EMBL" id="GBP92508.1"/>
    </source>
</evidence>
<protein>
    <submittedName>
        <fullName evidence="1">Uncharacterized protein</fullName>
    </submittedName>
</protein>
<gene>
    <name evidence="1" type="ORF">EVAR_63083_1</name>
</gene>
<proteinExistence type="predicted"/>
<dbReference type="EMBL" id="BGZK01002279">
    <property type="protein sequence ID" value="GBP92508.1"/>
    <property type="molecule type" value="Genomic_DNA"/>
</dbReference>
<organism evidence="1 2">
    <name type="scientific">Eumeta variegata</name>
    <name type="common">Bagworm moth</name>
    <name type="synonym">Eumeta japonica</name>
    <dbReference type="NCBI Taxonomy" id="151549"/>
    <lineage>
        <taxon>Eukaryota</taxon>
        <taxon>Metazoa</taxon>
        <taxon>Ecdysozoa</taxon>
        <taxon>Arthropoda</taxon>
        <taxon>Hexapoda</taxon>
        <taxon>Insecta</taxon>
        <taxon>Pterygota</taxon>
        <taxon>Neoptera</taxon>
        <taxon>Endopterygota</taxon>
        <taxon>Lepidoptera</taxon>
        <taxon>Glossata</taxon>
        <taxon>Ditrysia</taxon>
        <taxon>Tineoidea</taxon>
        <taxon>Psychidae</taxon>
        <taxon>Oiketicinae</taxon>
        <taxon>Eumeta</taxon>
    </lineage>
</organism>